<dbReference type="Proteomes" id="UP000214720">
    <property type="component" value="Unassembled WGS sequence"/>
</dbReference>
<evidence type="ECO:0000313" key="2">
    <source>
        <dbReference type="EMBL" id="OXC76948.1"/>
    </source>
</evidence>
<organism evidence="2 3">
    <name type="scientific">Caballeronia sordidicola</name>
    <name type="common">Burkholderia sordidicola</name>
    <dbReference type="NCBI Taxonomy" id="196367"/>
    <lineage>
        <taxon>Bacteria</taxon>
        <taxon>Pseudomonadati</taxon>
        <taxon>Pseudomonadota</taxon>
        <taxon>Betaproteobacteria</taxon>
        <taxon>Burkholderiales</taxon>
        <taxon>Burkholderiaceae</taxon>
        <taxon>Caballeronia</taxon>
    </lineage>
</organism>
<dbReference type="EMBL" id="MTHB01000110">
    <property type="protein sequence ID" value="OXC76948.1"/>
    <property type="molecule type" value="Genomic_DNA"/>
</dbReference>
<comment type="caution">
    <text evidence="2">The sequence shown here is derived from an EMBL/GenBank/DDBJ whole genome shotgun (WGS) entry which is preliminary data.</text>
</comment>
<dbReference type="AlphaFoldDB" id="A0A226X247"/>
<name>A0A226X247_CABSO</name>
<evidence type="ECO:0000313" key="3">
    <source>
        <dbReference type="Proteomes" id="UP000214720"/>
    </source>
</evidence>
<proteinExistence type="predicted"/>
<evidence type="ECO:0000256" key="1">
    <source>
        <dbReference type="SAM" id="MobiDB-lite"/>
    </source>
</evidence>
<feature type="compositionally biased region" description="Basic and acidic residues" evidence="1">
    <location>
        <begin position="30"/>
        <end position="40"/>
    </location>
</feature>
<gene>
    <name evidence="2" type="ORF">BSU04_18225</name>
</gene>
<feature type="region of interest" description="Disordered" evidence="1">
    <location>
        <begin position="1"/>
        <end position="40"/>
    </location>
</feature>
<reference evidence="3" key="1">
    <citation type="submission" date="2017-01" db="EMBL/GenBank/DDBJ databases">
        <title>Genome Analysis of Deinococcus marmoris KOPRI26562.</title>
        <authorList>
            <person name="Kim J.H."/>
            <person name="Oh H.-M."/>
        </authorList>
    </citation>
    <scope>NUCLEOTIDE SEQUENCE [LARGE SCALE GENOMIC DNA]</scope>
    <source>
        <strain evidence="3">PAMC 26633</strain>
    </source>
</reference>
<protein>
    <submittedName>
        <fullName evidence="2">Uncharacterized protein</fullName>
    </submittedName>
</protein>
<accession>A0A226X247</accession>
<sequence length="40" mass="4484">MPLNRNKHAGRDADRQRGTGPDSDYAAQRTGERERCNDPA</sequence>